<name>K9E4U3_9BACE</name>
<keyword evidence="2" id="KW-1185">Reference proteome</keyword>
<accession>K9E4U3</accession>
<gene>
    <name evidence="1" type="ORF">HMPREF9447_00609</name>
</gene>
<reference evidence="1 2" key="1">
    <citation type="submission" date="2012-09" db="EMBL/GenBank/DDBJ databases">
        <title>The Genome Sequence of Bacteroides oleiciplenus YIT 12058.</title>
        <authorList>
            <consortium name="The Broad Institute Genome Sequencing Platform"/>
            <person name="Earl A."/>
            <person name="Ward D."/>
            <person name="Feldgarden M."/>
            <person name="Gevers D."/>
            <person name="Morotomi M."/>
            <person name="Walker B."/>
            <person name="Young S.K."/>
            <person name="Zeng Q."/>
            <person name="Gargeya S."/>
            <person name="Fitzgerald M."/>
            <person name="Haas B."/>
            <person name="Abouelleil A."/>
            <person name="Alvarado L."/>
            <person name="Arachchi H.M."/>
            <person name="Berlin A.M."/>
            <person name="Chapman S.B."/>
            <person name="Goldberg J."/>
            <person name="Griggs A."/>
            <person name="Gujja S."/>
            <person name="Hansen M."/>
            <person name="Howarth C."/>
            <person name="Imamovic A."/>
            <person name="Larimer J."/>
            <person name="McCowen C."/>
            <person name="Montmayeur A."/>
            <person name="Murphy C."/>
            <person name="Neiman D."/>
            <person name="Pearson M."/>
            <person name="Priest M."/>
            <person name="Roberts A."/>
            <person name="Saif S."/>
            <person name="Shea T."/>
            <person name="Sisk P."/>
            <person name="Sykes S."/>
            <person name="Wortman J."/>
            <person name="Nusbaum C."/>
            <person name="Birren B."/>
        </authorList>
    </citation>
    <scope>NUCLEOTIDE SEQUENCE [LARGE SCALE GENOMIC DNA]</scope>
    <source>
        <strain evidence="1 2">YIT 12058</strain>
    </source>
</reference>
<dbReference type="EMBL" id="ADLF01000002">
    <property type="protein sequence ID" value="EKU92159.1"/>
    <property type="molecule type" value="Genomic_DNA"/>
</dbReference>
<dbReference type="PATRIC" id="fig|742727.4.peg.613"/>
<dbReference type="HOGENOM" id="CLU_2045017_0_0_10"/>
<dbReference type="OrthoDB" id="1043037at2"/>
<dbReference type="STRING" id="742727.HMPREF9447_00609"/>
<evidence type="ECO:0000313" key="1">
    <source>
        <dbReference type="EMBL" id="EKU92159.1"/>
    </source>
</evidence>
<dbReference type="AlphaFoldDB" id="K9E4U3"/>
<comment type="caution">
    <text evidence="1">The sequence shown here is derived from an EMBL/GenBank/DDBJ whole genome shotgun (WGS) entry which is preliminary data.</text>
</comment>
<dbReference type="eggNOG" id="ENOG5031AAU">
    <property type="taxonomic scope" value="Bacteria"/>
</dbReference>
<protein>
    <submittedName>
        <fullName evidence="1">Uncharacterized protein</fullName>
    </submittedName>
</protein>
<proteinExistence type="predicted"/>
<organism evidence="1 2">
    <name type="scientific">Bacteroides oleiciplenus YIT 12058</name>
    <dbReference type="NCBI Taxonomy" id="742727"/>
    <lineage>
        <taxon>Bacteria</taxon>
        <taxon>Pseudomonadati</taxon>
        <taxon>Bacteroidota</taxon>
        <taxon>Bacteroidia</taxon>
        <taxon>Bacteroidales</taxon>
        <taxon>Bacteroidaceae</taxon>
        <taxon>Bacteroides</taxon>
    </lineage>
</organism>
<dbReference type="RefSeq" id="WP_009127932.1">
    <property type="nucleotide sequence ID" value="NZ_JH992940.1"/>
</dbReference>
<evidence type="ECO:0000313" key="2">
    <source>
        <dbReference type="Proteomes" id="UP000009872"/>
    </source>
</evidence>
<dbReference type="Proteomes" id="UP000009872">
    <property type="component" value="Unassembled WGS sequence"/>
</dbReference>
<sequence length="120" mass="13352">MIKATVICGGSAVYRYDETGKVPSRKFLNDHGGVVDVKTFNTPGEYDAYSMGLADADGWEETALTDKEFTTKKDKSTDCKLCNTWRDIFRDRSRDVYCPDCGKLIIHPDDANQVASDTAL</sequence>